<dbReference type="GO" id="GO:0016987">
    <property type="term" value="F:sigma factor activity"/>
    <property type="evidence" value="ECO:0007669"/>
    <property type="project" value="UniProtKB-KW"/>
</dbReference>
<dbReference type="SUPFAM" id="SSF88659">
    <property type="entry name" value="Sigma3 and sigma4 domains of RNA polymerase sigma factors"/>
    <property type="match status" value="1"/>
</dbReference>
<dbReference type="PANTHER" id="PTHR43133">
    <property type="entry name" value="RNA POLYMERASE ECF-TYPE SIGMA FACTO"/>
    <property type="match status" value="1"/>
</dbReference>
<dbReference type="GO" id="GO:0006352">
    <property type="term" value="P:DNA-templated transcription initiation"/>
    <property type="evidence" value="ECO:0007669"/>
    <property type="project" value="InterPro"/>
</dbReference>
<organism evidence="7 8">
    <name type="scientific">Candidatus Anaerotruncus excrementipullorum</name>
    <dbReference type="NCBI Taxonomy" id="2838465"/>
    <lineage>
        <taxon>Bacteria</taxon>
        <taxon>Bacillati</taxon>
        <taxon>Bacillota</taxon>
        <taxon>Clostridia</taxon>
        <taxon>Eubacteriales</taxon>
        <taxon>Oscillospiraceae</taxon>
        <taxon>Anaerotruncus</taxon>
    </lineage>
</organism>
<keyword evidence="4" id="KW-0804">Transcription</keyword>
<gene>
    <name evidence="7" type="ORF">H9736_02640</name>
</gene>
<dbReference type="NCBIfam" id="TIGR02937">
    <property type="entry name" value="sigma70-ECF"/>
    <property type="match status" value="1"/>
</dbReference>
<evidence type="ECO:0000256" key="3">
    <source>
        <dbReference type="ARBA" id="ARBA00023082"/>
    </source>
</evidence>
<dbReference type="SUPFAM" id="SSF88946">
    <property type="entry name" value="Sigma2 domain of RNA polymerase sigma factors"/>
    <property type="match status" value="1"/>
</dbReference>
<comment type="similarity">
    <text evidence="1">Belongs to the sigma-70 factor family. ECF subfamily.</text>
</comment>
<reference evidence="7" key="2">
    <citation type="submission" date="2021-04" db="EMBL/GenBank/DDBJ databases">
        <authorList>
            <person name="Gilroy R."/>
        </authorList>
    </citation>
    <scope>NUCLEOTIDE SEQUENCE</scope>
    <source>
        <strain evidence="7">CHK188-5543</strain>
    </source>
</reference>
<dbReference type="InterPro" id="IPR014284">
    <property type="entry name" value="RNA_pol_sigma-70_dom"/>
</dbReference>
<dbReference type="Gene3D" id="1.10.1740.10">
    <property type="match status" value="1"/>
</dbReference>
<proteinExistence type="inferred from homology"/>
<evidence type="ECO:0000256" key="2">
    <source>
        <dbReference type="ARBA" id="ARBA00023015"/>
    </source>
</evidence>
<sequence length="175" mass="19712">MVVDVEAVKRARLGDKESFGEVYQQIADDLYRVALYSLGNAHDAQDVVSETFMEAYKGIKNLRDEGSFKAWIMRILSIRCKRKIGQYIAGRNELDIDDFLDLSDRGPGVEERSTEKLALLNALETLTPQERQIVALAVVQGYTVRETAEILGAPQGTVSSKLHRTLKKLRAQLER</sequence>
<evidence type="ECO:0000259" key="6">
    <source>
        <dbReference type="Pfam" id="PF08281"/>
    </source>
</evidence>
<dbReference type="InterPro" id="IPR007627">
    <property type="entry name" value="RNA_pol_sigma70_r2"/>
</dbReference>
<dbReference type="InterPro" id="IPR039425">
    <property type="entry name" value="RNA_pol_sigma-70-like"/>
</dbReference>
<dbReference type="EMBL" id="DXES01000055">
    <property type="protein sequence ID" value="HIX65126.1"/>
    <property type="molecule type" value="Genomic_DNA"/>
</dbReference>
<dbReference type="PANTHER" id="PTHR43133:SF51">
    <property type="entry name" value="RNA POLYMERASE SIGMA FACTOR"/>
    <property type="match status" value="1"/>
</dbReference>
<evidence type="ECO:0000313" key="7">
    <source>
        <dbReference type="EMBL" id="HIX65126.1"/>
    </source>
</evidence>
<evidence type="ECO:0000256" key="4">
    <source>
        <dbReference type="ARBA" id="ARBA00023163"/>
    </source>
</evidence>
<evidence type="ECO:0000259" key="5">
    <source>
        <dbReference type="Pfam" id="PF04542"/>
    </source>
</evidence>
<evidence type="ECO:0000256" key="1">
    <source>
        <dbReference type="ARBA" id="ARBA00010641"/>
    </source>
</evidence>
<dbReference type="CDD" id="cd06171">
    <property type="entry name" value="Sigma70_r4"/>
    <property type="match status" value="1"/>
</dbReference>
<comment type="caution">
    <text evidence="7">The sequence shown here is derived from an EMBL/GenBank/DDBJ whole genome shotgun (WGS) entry which is preliminary data.</text>
</comment>
<dbReference type="InterPro" id="IPR013325">
    <property type="entry name" value="RNA_pol_sigma_r2"/>
</dbReference>
<name>A0A9D2B6S5_9FIRM</name>
<dbReference type="Pfam" id="PF08281">
    <property type="entry name" value="Sigma70_r4_2"/>
    <property type="match status" value="1"/>
</dbReference>
<dbReference type="AlphaFoldDB" id="A0A9D2B6S5"/>
<dbReference type="Proteomes" id="UP000886800">
    <property type="component" value="Unassembled WGS sequence"/>
</dbReference>
<evidence type="ECO:0000313" key="8">
    <source>
        <dbReference type="Proteomes" id="UP000886800"/>
    </source>
</evidence>
<dbReference type="GO" id="GO:0003677">
    <property type="term" value="F:DNA binding"/>
    <property type="evidence" value="ECO:0007669"/>
    <property type="project" value="InterPro"/>
</dbReference>
<dbReference type="InterPro" id="IPR036388">
    <property type="entry name" value="WH-like_DNA-bd_sf"/>
</dbReference>
<dbReference type="InterPro" id="IPR013324">
    <property type="entry name" value="RNA_pol_sigma_r3/r4-like"/>
</dbReference>
<protein>
    <submittedName>
        <fullName evidence="7">RNA polymerase sigma factor</fullName>
    </submittedName>
</protein>
<reference evidence="7" key="1">
    <citation type="journal article" date="2021" name="PeerJ">
        <title>Extensive microbial diversity within the chicken gut microbiome revealed by metagenomics and culture.</title>
        <authorList>
            <person name="Gilroy R."/>
            <person name="Ravi A."/>
            <person name="Getino M."/>
            <person name="Pursley I."/>
            <person name="Horton D.L."/>
            <person name="Alikhan N.F."/>
            <person name="Baker D."/>
            <person name="Gharbi K."/>
            <person name="Hall N."/>
            <person name="Watson M."/>
            <person name="Adriaenssens E.M."/>
            <person name="Foster-Nyarko E."/>
            <person name="Jarju S."/>
            <person name="Secka A."/>
            <person name="Antonio M."/>
            <person name="Oren A."/>
            <person name="Chaudhuri R.R."/>
            <person name="La Ragione R."/>
            <person name="Hildebrand F."/>
            <person name="Pallen M.J."/>
        </authorList>
    </citation>
    <scope>NUCLEOTIDE SEQUENCE</scope>
    <source>
        <strain evidence="7">CHK188-5543</strain>
    </source>
</reference>
<feature type="domain" description="RNA polymerase sigma-70 region 2" evidence="5">
    <location>
        <begin position="23"/>
        <end position="84"/>
    </location>
</feature>
<dbReference type="Pfam" id="PF04542">
    <property type="entry name" value="Sigma70_r2"/>
    <property type="match status" value="1"/>
</dbReference>
<keyword evidence="3" id="KW-0731">Sigma factor</keyword>
<accession>A0A9D2B6S5</accession>
<dbReference type="InterPro" id="IPR013249">
    <property type="entry name" value="RNA_pol_sigma70_r4_t2"/>
</dbReference>
<feature type="domain" description="RNA polymerase sigma factor 70 region 4 type 2" evidence="6">
    <location>
        <begin position="117"/>
        <end position="169"/>
    </location>
</feature>
<keyword evidence="2" id="KW-0805">Transcription regulation</keyword>
<dbReference type="Gene3D" id="1.10.10.10">
    <property type="entry name" value="Winged helix-like DNA-binding domain superfamily/Winged helix DNA-binding domain"/>
    <property type="match status" value="1"/>
</dbReference>